<dbReference type="PANTHER" id="PTHR15536:SF1">
    <property type="entry name" value="TACHYKININ-3"/>
    <property type="match status" value="1"/>
</dbReference>
<dbReference type="KEGG" id="muo:115464869"/>
<dbReference type="PANTHER" id="PTHR15536">
    <property type="entry name" value="TACHYKININ-3"/>
    <property type="match status" value="1"/>
</dbReference>
<reference evidence="12" key="1">
    <citation type="submission" date="2025-08" db="UniProtKB">
        <authorList>
            <consortium name="RefSeq"/>
        </authorList>
    </citation>
    <scope>IDENTIFICATION</scope>
</reference>
<feature type="signal peptide" evidence="10">
    <location>
        <begin position="1"/>
        <end position="21"/>
    </location>
</feature>
<accession>A0A6P7XCX8</accession>
<dbReference type="GO" id="GO:0007217">
    <property type="term" value="P:tachykinin receptor signaling pathway"/>
    <property type="evidence" value="ECO:0007669"/>
    <property type="project" value="InterPro"/>
</dbReference>
<dbReference type="GO" id="GO:0045777">
    <property type="term" value="P:positive regulation of blood pressure"/>
    <property type="evidence" value="ECO:0007669"/>
    <property type="project" value="TreeGrafter"/>
</dbReference>
<keyword evidence="11" id="KW-1185">Reference proteome</keyword>
<comment type="similarity">
    <text evidence="2">Belongs to the tachykinin family.</text>
</comment>
<evidence type="ECO:0000256" key="1">
    <source>
        <dbReference type="ARBA" id="ARBA00004613"/>
    </source>
</evidence>
<dbReference type="GeneID" id="115464869"/>
<evidence type="ECO:0000256" key="6">
    <source>
        <dbReference type="ARBA" id="ARBA00022815"/>
    </source>
</evidence>
<evidence type="ECO:0000256" key="7">
    <source>
        <dbReference type="ARBA" id="ARBA00023320"/>
    </source>
</evidence>
<feature type="chain" id="PRO_5028425452" evidence="10">
    <location>
        <begin position="22"/>
        <end position="130"/>
    </location>
</feature>
<dbReference type="AlphaFoldDB" id="A0A6P7XCX8"/>
<comment type="function">
    <text evidence="8">Tachykinins are active peptides which excite neurons, evoke behavioral responses, are potent vasodilators and secretagogues, and contract (directly or indirectly) many smooth muscles. Is a critical central regulator of gonadal function.</text>
</comment>
<dbReference type="Pfam" id="PF03823">
    <property type="entry name" value="Neurokinin_B"/>
    <property type="match status" value="1"/>
</dbReference>
<keyword evidence="3" id="KW-0964">Secreted</keyword>
<organism evidence="11 12">
    <name type="scientific">Microcaecilia unicolor</name>
    <dbReference type="NCBI Taxonomy" id="1415580"/>
    <lineage>
        <taxon>Eukaryota</taxon>
        <taxon>Metazoa</taxon>
        <taxon>Chordata</taxon>
        <taxon>Craniata</taxon>
        <taxon>Vertebrata</taxon>
        <taxon>Euteleostomi</taxon>
        <taxon>Amphibia</taxon>
        <taxon>Gymnophiona</taxon>
        <taxon>Siphonopidae</taxon>
        <taxon>Microcaecilia</taxon>
    </lineage>
</organism>
<evidence type="ECO:0000256" key="4">
    <source>
        <dbReference type="ARBA" id="ARBA00022685"/>
    </source>
</evidence>
<evidence type="ECO:0000313" key="12">
    <source>
        <dbReference type="RefSeq" id="XP_030051086.1"/>
    </source>
</evidence>
<feature type="region of interest" description="Disordered" evidence="9">
    <location>
        <begin position="95"/>
        <end position="116"/>
    </location>
</feature>
<dbReference type="InterPro" id="IPR003635">
    <property type="entry name" value="Neurokinin-B/TAC3"/>
</dbReference>
<dbReference type="GO" id="GO:0005576">
    <property type="term" value="C:extracellular region"/>
    <property type="evidence" value="ECO:0007669"/>
    <property type="project" value="UniProtKB-SubCell"/>
</dbReference>
<evidence type="ECO:0000256" key="2">
    <source>
        <dbReference type="ARBA" id="ARBA00007518"/>
    </source>
</evidence>
<dbReference type="RefSeq" id="XP_030051086.1">
    <property type="nucleotide sequence ID" value="XM_030195226.1"/>
</dbReference>
<feature type="compositionally biased region" description="Polar residues" evidence="9">
    <location>
        <begin position="101"/>
        <end position="112"/>
    </location>
</feature>
<keyword evidence="6" id="KW-0027">Amidation</keyword>
<dbReference type="PRINTS" id="PR01828">
    <property type="entry name" value="NEUROKININB"/>
</dbReference>
<evidence type="ECO:0000256" key="5">
    <source>
        <dbReference type="ARBA" id="ARBA00022729"/>
    </source>
</evidence>
<dbReference type="CTD" id="6866"/>
<keyword evidence="7" id="KW-0527">Neuropeptide</keyword>
<dbReference type="FunCoup" id="A0A6P7XCX8">
    <property type="interactions" value="378"/>
</dbReference>
<evidence type="ECO:0000313" key="11">
    <source>
        <dbReference type="Proteomes" id="UP000515156"/>
    </source>
</evidence>
<evidence type="ECO:0000256" key="3">
    <source>
        <dbReference type="ARBA" id="ARBA00022525"/>
    </source>
</evidence>
<sequence length="130" mass="15023">MRSSLLLLTILFLMVVETCQAYCEETQESEARRAQPKQKVSNIYKLPPSLLKRYYDGGSYDGFVGLMGRRNSDSKEFSSSPQKRDMHDFFVGLMGRRNTDSDSPTDISQETFPSLEDPKYSTKCRVRFQR</sequence>
<dbReference type="OrthoDB" id="9397481at2759"/>
<evidence type="ECO:0000256" key="8">
    <source>
        <dbReference type="ARBA" id="ARBA00045164"/>
    </source>
</evidence>
<dbReference type="InterPro" id="IPR013055">
    <property type="entry name" value="Tachy_Neuro_lke_CS"/>
</dbReference>
<evidence type="ECO:0000256" key="9">
    <source>
        <dbReference type="SAM" id="MobiDB-lite"/>
    </source>
</evidence>
<comment type="subcellular location">
    <subcellularLocation>
        <location evidence="1">Secreted</location>
    </subcellularLocation>
</comment>
<name>A0A6P7XCX8_9AMPH</name>
<keyword evidence="5 10" id="KW-0732">Signal</keyword>
<dbReference type="GO" id="GO:0007218">
    <property type="term" value="P:neuropeptide signaling pathway"/>
    <property type="evidence" value="ECO:0007669"/>
    <property type="project" value="UniProtKB-KW"/>
</dbReference>
<dbReference type="InParanoid" id="A0A6P7XCX8"/>
<dbReference type="Proteomes" id="UP000515156">
    <property type="component" value="Chromosome 3"/>
</dbReference>
<gene>
    <name evidence="12" type="primary">TAC3</name>
</gene>
<protein>
    <submittedName>
        <fullName evidence="12">Tachykinin-3</fullName>
    </submittedName>
</protein>
<dbReference type="PROSITE" id="PS00267">
    <property type="entry name" value="TACHYKININ"/>
    <property type="match status" value="1"/>
</dbReference>
<proteinExistence type="inferred from homology"/>
<evidence type="ECO:0000256" key="10">
    <source>
        <dbReference type="SAM" id="SignalP"/>
    </source>
</evidence>
<keyword evidence="4" id="KW-0165">Cleavage on pair of basic residues</keyword>